<evidence type="ECO:0000256" key="2">
    <source>
        <dbReference type="ARBA" id="ARBA00022475"/>
    </source>
</evidence>
<evidence type="ECO:0000256" key="5">
    <source>
        <dbReference type="ARBA" id="ARBA00023136"/>
    </source>
</evidence>
<evidence type="ECO:0000256" key="3">
    <source>
        <dbReference type="ARBA" id="ARBA00022692"/>
    </source>
</evidence>
<evidence type="ECO:0000313" key="7">
    <source>
        <dbReference type="EMBL" id="BEP28730.1"/>
    </source>
</evidence>
<feature type="transmembrane region" description="Helical" evidence="6">
    <location>
        <begin position="65"/>
        <end position="83"/>
    </location>
</feature>
<keyword evidence="2" id="KW-1003">Cell membrane</keyword>
<comment type="subcellular location">
    <subcellularLocation>
        <location evidence="1">Cell membrane</location>
        <topology evidence="1">Multi-pass membrane protein</topology>
    </subcellularLocation>
</comment>
<evidence type="ECO:0000256" key="4">
    <source>
        <dbReference type="ARBA" id="ARBA00022989"/>
    </source>
</evidence>
<evidence type="ECO:0000256" key="1">
    <source>
        <dbReference type="ARBA" id="ARBA00004651"/>
    </source>
</evidence>
<dbReference type="PANTHER" id="PTHR47089:SF1">
    <property type="entry name" value="GUANOSINE ABC TRANSPORTER PERMEASE PROTEIN NUPP"/>
    <property type="match status" value="1"/>
</dbReference>
<feature type="transmembrane region" description="Helical" evidence="6">
    <location>
        <begin position="252"/>
        <end position="276"/>
    </location>
</feature>
<reference evidence="7 8" key="1">
    <citation type="submission" date="2023-08" db="EMBL/GenBank/DDBJ databases">
        <title>Helicovermis profunda gen. nov., sp. nov., a novel mesophilic, fermentative bacterium within the Bacillota from a deep-sea hydrothermal vent chimney.</title>
        <authorList>
            <person name="Miyazaki U."/>
            <person name="Mizutani D."/>
            <person name="Hashimoto Y."/>
            <person name="Tame A."/>
            <person name="Sawayama S."/>
            <person name="Miyazaki J."/>
            <person name="Takai K."/>
            <person name="Nakagawa S."/>
        </authorList>
    </citation>
    <scope>NUCLEOTIDE SEQUENCE [LARGE SCALE GENOMIC DNA]</scope>
    <source>
        <strain evidence="7 8">S502</strain>
    </source>
</reference>
<proteinExistence type="predicted"/>
<evidence type="ECO:0000256" key="6">
    <source>
        <dbReference type="SAM" id="Phobius"/>
    </source>
</evidence>
<dbReference type="Pfam" id="PF02653">
    <property type="entry name" value="BPD_transp_2"/>
    <property type="match status" value="1"/>
</dbReference>
<feature type="transmembrane region" description="Helical" evidence="6">
    <location>
        <begin position="331"/>
        <end position="352"/>
    </location>
</feature>
<dbReference type="Proteomes" id="UP001321786">
    <property type="component" value="Chromosome"/>
</dbReference>
<dbReference type="GO" id="GO:0005886">
    <property type="term" value="C:plasma membrane"/>
    <property type="evidence" value="ECO:0007669"/>
    <property type="project" value="UniProtKB-SubCell"/>
</dbReference>
<dbReference type="KEGG" id="hprf:HLPR_10610"/>
<feature type="transmembrane region" description="Helical" evidence="6">
    <location>
        <begin position="112"/>
        <end position="135"/>
    </location>
</feature>
<gene>
    <name evidence="7" type="ORF">HLPR_10610</name>
</gene>
<keyword evidence="5 6" id="KW-0472">Membrane</keyword>
<feature type="transmembrane region" description="Helical" evidence="6">
    <location>
        <begin position="141"/>
        <end position="162"/>
    </location>
</feature>
<dbReference type="CDD" id="cd06580">
    <property type="entry name" value="TM_PBP1_transp_TpRbsC_like"/>
    <property type="match status" value="1"/>
</dbReference>
<keyword evidence="3 6" id="KW-0812">Transmembrane</keyword>
<dbReference type="RefSeq" id="WP_338537036.1">
    <property type="nucleotide sequence ID" value="NZ_AP028654.1"/>
</dbReference>
<feature type="transmembrane region" description="Helical" evidence="6">
    <location>
        <begin position="288"/>
        <end position="311"/>
    </location>
</feature>
<keyword evidence="4 6" id="KW-1133">Transmembrane helix</keyword>
<sequence length="366" mass="38943">MNKENKLKIFVDNIKFPLLAIFLSFIIGSIFIIAVGKNPIVAYAALFSGSLGGLPKIGETLLKTTPLIFTGLSIAFAFRAGLFNIGAEGQYIMGAISTVAAAWIFRDLPGAILVVVIIFAGAIGGGLWAAIPGILKAKLGVHEVIVTIMLNYTALFFSNYVVRKVLNPSLLQGTEQKAYTVLIPEKARLTQLHEFIPQFEYSSVNTGIFIAIFCAFVIYFLLFKTTLGYELRSVGNNRYAAEYGGISVSKNIVLSMVISGMLAGLAGAATVAGLTFKVDQASGMPGYGFTGIAVALVGKNHPLGVLAAALLFGILSNGARKMQIAGIPKEIVGIIQGVIIVFIAGEAILKYLPSLKKKDKKTKEVA</sequence>
<dbReference type="AlphaFoldDB" id="A0AAU9EUI0"/>
<dbReference type="InterPro" id="IPR001851">
    <property type="entry name" value="ABC_transp_permease"/>
</dbReference>
<name>A0AAU9EUI0_9FIRM</name>
<dbReference type="GO" id="GO:0022857">
    <property type="term" value="F:transmembrane transporter activity"/>
    <property type="evidence" value="ECO:0007669"/>
    <property type="project" value="InterPro"/>
</dbReference>
<dbReference type="EMBL" id="AP028654">
    <property type="protein sequence ID" value="BEP28730.1"/>
    <property type="molecule type" value="Genomic_DNA"/>
</dbReference>
<protein>
    <submittedName>
        <fullName evidence="7">ABC transporter permease</fullName>
    </submittedName>
</protein>
<evidence type="ECO:0000313" key="8">
    <source>
        <dbReference type="Proteomes" id="UP001321786"/>
    </source>
</evidence>
<keyword evidence="8" id="KW-1185">Reference proteome</keyword>
<feature type="transmembrane region" description="Helical" evidence="6">
    <location>
        <begin position="204"/>
        <end position="223"/>
    </location>
</feature>
<organism evidence="7 8">
    <name type="scientific">Helicovermis profundi</name>
    <dbReference type="NCBI Taxonomy" id="3065157"/>
    <lineage>
        <taxon>Bacteria</taxon>
        <taxon>Bacillati</taxon>
        <taxon>Bacillota</taxon>
        <taxon>Clostridia</taxon>
        <taxon>Helicovermis</taxon>
    </lineage>
</organism>
<feature type="transmembrane region" description="Helical" evidence="6">
    <location>
        <begin position="16"/>
        <end position="34"/>
    </location>
</feature>
<accession>A0AAU9EUI0</accession>
<dbReference type="PANTHER" id="PTHR47089">
    <property type="entry name" value="ABC TRANSPORTER, PERMEASE PROTEIN"/>
    <property type="match status" value="1"/>
</dbReference>